<gene>
    <name evidence="2" type="ORF">HS088_TW06G00688</name>
</gene>
<keyword evidence="3" id="KW-1185">Reference proteome</keyword>
<dbReference type="PANTHER" id="PTHR45696:SF10">
    <property type="entry name" value="LARGE RIBOSOMAL SUBUNIT PROTEIN P1"/>
    <property type="match status" value="1"/>
</dbReference>
<feature type="compositionally biased region" description="Basic and acidic residues" evidence="1">
    <location>
        <begin position="65"/>
        <end position="84"/>
    </location>
</feature>
<dbReference type="GO" id="GO:0002181">
    <property type="term" value="P:cytoplasmic translation"/>
    <property type="evidence" value="ECO:0007669"/>
    <property type="project" value="TreeGrafter"/>
</dbReference>
<dbReference type="GO" id="GO:0022625">
    <property type="term" value="C:cytosolic large ribosomal subunit"/>
    <property type="evidence" value="ECO:0007669"/>
    <property type="project" value="TreeGrafter"/>
</dbReference>
<sequence>MLLFELKHLELSHFNTSKPRELIFRPPVSMGSQKLTGKEVVSGSAVGGAVAATAAPGGGGSAPAAEEKKEEEKKPEKESEDKDMGFSLFD</sequence>
<accession>A0A7J7DJL8</accession>
<evidence type="ECO:0000256" key="1">
    <source>
        <dbReference type="SAM" id="MobiDB-lite"/>
    </source>
</evidence>
<dbReference type="PANTHER" id="PTHR45696">
    <property type="entry name" value="60S ACIDIC RIBOSOMAL PROTEIN P1"/>
    <property type="match status" value="1"/>
</dbReference>
<name>A0A7J7DJL8_TRIWF</name>
<evidence type="ECO:0000313" key="2">
    <source>
        <dbReference type="EMBL" id="KAF5746517.1"/>
    </source>
</evidence>
<dbReference type="AlphaFoldDB" id="A0A7J7DJL8"/>
<comment type="caution">
    <text evidence="2">The sequence shown here is derived from an EMBL/GenBank/DDBJ whole genome shotgun (WGS) entry which is preliminary data.</text>
</comment>
<proteinExistence type="predicted"/>
<dbReference type="Proteomes" id="UP000593562">
    <property type="component" value="Unassembled WGS sequence"/>
</dbReference>
<evidence type="ECO:0000313" key="3">
    <source>
        <dbReference type="Proteomes" id="UP000593562"/>
    </source>
</evidence>
<dbReference type="EMBL" id="JAAARO010000006">
    <property type="protein sequence ID" value="KAF5746517.1"/>
    <property type="molecule type" value="Genomic_DNA"/>
</dbReference>
<reference evidence="2 3" key="1">
    <citation type="journal article" date="2020" name="Nat. Commun.">
        <title>Genome of Tripterygium wilfordii and identification of cytochrome P450 involved in triptolide biosynthesis.</title>
        <authorList>
            <person name="Tu L."/>
            <person name="Su P."/>
            <person name="Zhang Z."/>
            <person name="Gao L."/>
            <person name="Wang J."/>
            <person name="Hu T."/>
            <person name="Zhou J."/>
            <person name="Zhang Y."/>
            <person name="Zhao Y."/>
            <person name="Liu Y."/>
            <person name="Song Y."/>
            <person name="Tong Y."/>
            <person name="Lu Y."/>
            <person name="Yang J."/>
            <person name="Xu C."/>
            <person name="Jia M."/>
            <person name="Peters R.J."/>
            <person name="Huang L."/>
            <person name="Gao W."/>
        </authorList>
    </citation>
    <scope>NUCLEOTIDE SEQUENCE [LARGE SCALE GENOMIC DNA]</scope>
    <source>
        <strain evidence="3">cv. XIE 37</strain>
        <tissue evidence="2">Leaf</tissue>
    </source>
</reference>
<dbReference type="GO" id="GO:0030295">
    <property type="term" value="F:protein kinase activator activity"/>
    <property type="evidence" value="ECO:0007669"/>
    <property type="project" value="TreeGrafter"/>
</dbReference>
<protein>
    <submittedName>
        <fullName evidence="2">Uncharacterized protein</fullName>
    </submittedName>
</protein>
<dbReference type="GO" id="GO:0043021">
    <property type="term" value="F:ribonucleoprotein complex binding"/>
    <property type="evidence" value="ECO:0007669"/>
    <property type="project" value="TreeGrafter"/>
</dbReference>
<dbReference type="InParanoid" id="A0A7J7DJL8"/>
<dbReference type="GO" id="GO:0003735">
    <property type="term" value="F:structural constituent of ribosome"/>
    <property type="evidence" value="ECO:0007669"/>
    <property type="project" value="TreeGrafter"/>
</dbReference>
<organism evidence="2 3">
    <name type="scientific">Tripterygium wilfordii</name>
    <name type="common">Thunder God vine</name>
    <dbReference type="NCBI Taxonomy" id="458696"/>
    <lineage>
        <taxon>Eukaryota</taxon>
        <taxon>Viridiplantae</taxon>
        <taxon>Streptophyta</taxon>
        <taxon>Embryophyta</taxon>
        <taxon>Tracheophyta</taxon>
        <taxon>Spermatophyta</taxon>
        <taxon>Magnoliopsida</taxon>
        <taxon>eudicotyledons</taxon>
        <taxon>Gunneridae</taxon>
        <taxon>Pentapetalae</taxon>
        <taxon>rosids</taxon>
        <taxon>fabids</taxon>
        <taxon>Celastrales</taxon>
        <taxon>Celastraceae</taxon>
        <taxon>Tripterygium</taxon>
    </lineage>
</organism>
<dbReference type="Pfam" id="PF00428">
    <property type="entry name" value="Ribosomal_60s"/>
    <property type="match status" value="1"/>
</dbReference>
<feature type="region of interest" description="Disordered" evidence="1">
    <location>
        <begin position="50"/>
        <end position="90"/>
    </location>
</feature>